<comment type="caution">
    <text evidence="7">The sequence shown here is derived from an EMBL/GenBank/DDBJ whole genome shotgun (WGS) entry which is preliminary data.</text>
</comment>
<dbReference type="InterPro" id="IPR002491">
    <property type="entry name" value="ABC_transptr_periplasmic_BD"/>
</dbReference>
<dbReference type="CDD" id="cd01146">
    <property type="entry name" value="FhuD"/>
    <property type="match status" value="1"/>
</dbReference>
<protein>
    <submittedName>
        <fullName evidence="7">Iron-siderophore ABC transporter substrate-binding protein</fullName>
    </submittedName>
</protein>
<comment type="similarity">
    <text evidence="2">Belongs to the bacterial solute-binding protein 8 family.</text>
</comment>
<keyword evidence="8" id="KW-1185">Reference proteome</keyword>
<dbReference type="Pfam" id="PF01497">
    <property type="entry name" value="Peripla_BP_2"/>
    <property type="match status" value="1"/>
</dbReference>
<organism evidence="7 8">
    <name type="scientific">Allokutzneria oryzae</name>
    <dbReference type="NCBI Taxonomy" id="1378989"/>
    <lineage>
        <taxon>Bacteria</taxon>
        <taxon>Bacillati</taxon>
        <taxon>Actinomycetota</taxon>
        <taxon>Actinomycetes</taxon>
        <taxon>Pseudonocardiales</taxon>
        <taxon>Pseudonocardiaceae</taxon>
        <taxon>Allokutzneria</taxon>
    </lineage>
</organism>
<feature type="compositionally biased region" description="Basic and acidic residues" evidence="5">
    <location>
        <begin position="47"/>
        <end position="57"/>
    </location>
</feature>
<keyword evidence="3" id="KW-0813">Transport</keyword>
<evidence type="ECO:0000259" key="6">
    <source>
        <dbReference type="PROSITE" id="PS50983"/>
    </source>
</evidence>
<comment type="subcellular location">
    <subcellularLocation>
        <location evidence="1">Cell envelope</location>
    </subcellularLocation>
</comment>
<reference evidence="7 8" key="1">
    <citation type="submission" date="2024-09" db="EMBL/GenBank/DDBJ databases">
        <authorList>
            <person name="Sun Q."/>
            <person name="Mori K."/>
        </authorList>
    </citation>
    <scope>NUCLEOTIDE SEQUENCE [LARGE SCALE GENOMIC DNA]</scope>
    <source>
        <strain evidence="7 8">TBRC 7907</strain>
    </source>
</reference>
<accession>A0ABV5ZXW0</accession>
<proteinExistence type="inferred from homology"/>
<evidence type="ECO:0000256" key="4">
    <source>
        <dbReference type="ARBA" id="ARBA00022729"/>
    </source>
</evidence>
<dbReference type="SUPFAM" id="SSF53807">
    <property type="entry name" value="Helical backbone' metal receptor"/>
    <property type="match status" value="1"/>
</dbReference>
<dbReference type="Gene3D" id="3.40.50.1980">
    <property type="entry name" value="Nitrogenase molybdenum iron protein domain"/>
    <property type="match status" value="2"/>
</dbReference>
<dbReference type="PROSITE" id="PS50983">
    <property type="entry name" value="FE_B12_PBP"/>
    <property type="match status" value="1"/>
</dbReference>
<feature type="region of interest" description="Disordered" evidence="5">
    <location>
        <begin position="40"/>
        <end position="64"/>
    </location>
</feature>
<evidence type="ECO:0000256" key="3">
    <source>
        <dbReference type="ARBA" id="ARBA00022448"/>
    </source>
</evidence>
<name>A0ABV5ZXW0_9PSEU</name>
<sequence length="340" mass="35771">MFRDLDRQLPVLGGGLTTPDAELTRRGLLTAAGLLAVAGCSPGRGSGDGDRPMRTVEHPLGTSSVPVAPRRVVSLDSNGGLQTSLELGVPLVASETLQGGQPVPPYVPAPAPGFTSLGFNQLNLEQLAGLRPDMIIGNTQRLRENYAKLSGIAPTVAYENAGSGVGWQQSVRTIGDLLGARGEIDRRLAAYTARVAELAAKHREPLARHTVALLRFTSTELRIVRGPIFGSAVLADAGARRPASTDRPSTSSTYVSLSEENVGVLADSDVVFYFVGGGGLVDSASATFEKYANGGIWKQLPAVRAGRVVKLDPVAWWDGYSVSAAQTCLNQLDTALSTLR</sequence>
<dbReference type="EMBL" id="JBHLZU010000010">
    <property type="protein sequence ID" value="MFB9904834.1"/>
    <property type="molecule type" value="Genomic_DNA"/>
</dbReference>
<evidence type="ECO:0000256" key="1">
    <source>
        <dbReference type="ARBA" id="ARBA00004196"/>
    </source>
</evidence>
<dbReference type="PANTHER" id="PTHR30532:SF25">
    <property type="entry name" value="IRON(III) DICITRATE-BINDING PERIPLASMIC PROTEIN"/>
    <property type="match status" value="1"/>
</dbReference>
<gene>
    <name evidence="7" type="ORF">ACFFQA_12905</name>
</gene>
<dbReference type="Proteomes" id="UP001589693">
    <property type="component" value="Unassembled WGS sequence"/>
</dbReference>
<dbReference type="RefSeq" id="WP_377852035.1">
    <property type="nucleotide sequence ID" value="NZ_JBHLZU010000010.1"/>
</dbReference>
<evidence type="ECO:0000313" key="7">
    <source>
        <dbReference type="EMBL" id="MFB9904834.1"/>
    </source>
</evidence>
<dbReference type="PANTHER" id="PTHR30532">
    <property type="entry name" value="IRON III DICITRATE-BINDING PERIPLASMIC PROTEIN"/>
    <property type="match status" value="1"/>
</dbReference>
<evidence type="ECO:0000313" key="8">
    <source>
        <dbReference type="Proteomes" id="UP001589693"/>
    </source>
</evidence>
<feature type="domain" description="Fe/B12 periplasmic-binding" evidence="6">
    <location>
        <begin position="70"/>
        <end position="340"/>
    </location>
</feature>
<evidence type="ECO:0000256" key="2">
    <source>
        <dbReference type="ARBA" id="ARBA00008814"/>
    </source>
</evidence>
<evidence type="ECO:0000256" key="5">
    <source>
        <dbReference type="SAM" id="MobiDB-lite"/>
    </source>
</evidence>
<dbReference type="InterPro" id="IPR051313">
    <property type="entry name" value="Bact_iron-sidero_bind"/>
</dbReference>
<keyword evidence="4" id="KW-0732">Signal</keyword>